<organism evidence="2 3">
    <name type="scientific">Chryseobacterium artocarpi</name>
    <dbReference type="NCBI Taxonomy" id="1414727"/>
    <lineage>
        <taxon>Bacteria</taxon>
        <taxon>Pseudomonadati</taxon>
        <taxon>Bacteroidota</taxon>
        <taxon>Flavobacteriia</taxon>
        <taxon>Flavobacteriales</taxon>
        <taxon>Weeksellaceae</taxon>
        <taxon>Chryseobacterium group</taxon>
        <taxon>Chryseobacterium</taxon>
    </lineage>
</organism>
<accession>A0A1B8ZDB4</accession>
<evidence type="ECO:0000313" key="2">
    <source>
        <dbReference type="EMBL" id="OCA69612.1"/>
    </source>
</evidence>
<keyword evidence="3" id="KW-1185">Reference proteome</keyword>
<dbReference type="OrthoDB" id="9765926at2"/>
<evidence type="ECO:0000256" key="1">
    <source>
        <dbReference type="SAM" id="SignalP"/>
    </source>
</evidence>
<dbReference type="AlphaFoldDB" id="A0A1B8ZDB4"/>
<proteinExistence type="predicted"/>
<dbReference type="Pfam" id="PF13585">
    <property type="entry name" value="CHU_C"/>
    <property type="match status" value="1"/>
</dbReference>
<sequence length="698" mass="76647">MKKALLFFILFLSQTFYSQSDCVDALSVCGNSNISYTPDGFGTQELPESNCGSYEERYSVWYKFTVATAGTLTFAITPNSPSDYDWYVWGPNITCANKGNTIRCSTPGGSGPTGLNMTSTDPYDYYGQPGSNADGWAKYLDVLPGETYYLLINNFSINIAGFSMIWGGTATLASPFNDPALTPNPFIPPGVPNATPTDPNEVIICTDPAVFDFSSLTSGIVNGNSNFIVSYHYSQNEALSGNNSITTPQTVNTTTTYFYSIRYEDPINPNNPMNSCREIGKFKFKQGNIKGKDATLTMCNNNNANTALFDLTTANVFDDPAWTVVKKYYPSMQDLNAGTNEITNPYAYLSSTNVIYVSITTPQGCSDIAKINLELYAPVQVKDFELKACFIETNPSTGLFDLDKAVVTTPGTGIVTKRYFPSLTDAIDATNEILNATNYVAPNGVVYVRVSDNRQCYTVAKITLKVLPPVKSNVLADKIICMEDKTTLDAGPGFNGYEWSTGATTQSIRDVGVGSYWVKLKTGDCVTLQNVKVYASEQPVITNVDISNNTLNVNVIGGTPEYQYSMDNILWQTSSTFNNVARGTHKVYVKDSYDCEPIVISVLVPNLINLITPNGDGINDAIDYSAMADKQDLVLSIYDRYGVKIHQADKSNGYKWDGTVAGKKIPTGTYWYSLTWNENNKKNTAFKFSGWIAVKNRE</sequence>
<dbReference type="EMBL" id="MAYH01000045">
    <property type="protein sequence ID" value="OCA69612.1"/>
    <property type="molecule type" value="Genomic_DNA"/>
</dbReference>
<protein>
    <submittedName>
        <fullName evidence="2">Chromophore lyase</fullName>
    </submittedName>
</protein>
<dbReference type="Gene3D" id="2.60.120.380">
    <property type="match status" value="1"/>
</dbReference>
<keyword evidence="2" id="KW-0456">Lyase</keyword>
<evidence type="ECO:0000313" key="3">
    <source>
        <dbReference type="Proteomes" id="UP000092651"/>
    </source>
</evidence>
<keyword evidence="1" id="KW-0732">Signal</keyword>
<dbReference type="NCBIfam" id="TIGR04131">
    <property type="entry name" value="Bac_Flav_CTERM"/>
    <property type="match status" value="1"/>
</dbReference>
<feature type="signal peptide" evidence="1">
    <location>
        <begin position="1"/>
        <end position="18"/>
    </location>
</feature>
<dbReference type="Proteomes" id="UP000092651">
    <property type="component" value="Unassembled WGS sequence"/>
</dbReference>
<feature type="chain" id="PRO_5008620446" evidence="1">
    <location>
        <begin position="19"/>
        <end position="698"/>
    </location>
</feature>
<dbReference type="InterPro" id="IPR026341">
    <property type="entry name" value="T9SS_type_B"/>
</dbReference>
<comment type="caution">
    <text evidence="2">The sequence shown here is derived from an EMBL/GenBank/DDBJ whole genome shotgun (WGS) entry which is preliminary data.</text>
</comment>
<gene>
    <name evidence="2" type="ORF">BBI01_15890</name>
</gene>
<name>A0A1B8ZDB4_9FLAO</name>
<dbReference type="RefSeq" id="WP_065395795.1">
    <property type="nucleotide sequence ID" value="NZ_MAYH01000045.1"/>
</dbReference>
<dbReference type="GO" id="GO:0016829">
    <property type="term" value="F:lyase activity"/>
    <property type="evidence" value="ECO:0007669"/>
    <property type="project" value="UniProtKB-KW"/>
</dbReference>
<reference evidence="2 3" key="1">
    <citation type="submission" date="2016-07" db="EMBL/GenBank/DDBJ databases">
        <authorList>
            <person name="Jeong J.-J."/>
            <person name="Kim D.W."/>
            <person name="Sang M.K."/>
            <person name="Choi I.-G."/>
            <person name="Kim K.D."/>
        </authorList>
    </citation>
    <scope>NUCLEOTIDE SEQUENCE [LARGE SCALE GENOMIC DNA]</scope>
    <source>
        <strain evidence="2 3">UTM-3</strain>
    </source>
</reference>